<accession>A0A4C1TYB7</accession>
<dbReference type="PROSITE" id="PS51257">
    <property type="entry name" value="PROKAR_LIPOPROTEIN"/>
    <property type="match status" value="1"/>
</dbReference>
<name>A0A4C1TYB7_EUMVA</name>
<reference evidence="1 2" key="1">
    <citation type="journal article" date="2019" name="Commun. Biol.">
        <title>The bagworm genome reveals a unique fibroin gene that provides high tensile strength.</title>
        <authorList>
            <person name="Kono N."/>
            <person name="Nakamura H."/>
            <person name="Ohtoshi R."/>
            <person name="Tomita M."/>
            <person name="Numata K."/>
            <person name="Arakawa K."/>
        </authorList>
    </citation>
    <scope>NUCLEOTIDE SEQUENCE [LARGE SCALE GENOMIC DNA]</scope>
</reference>
<keyword evidence="2" id="KW-1185">Reference proteome</keyword>
<dbReference type="AlphaFoldDB" id="A0A4C1TYB7"/>
<gene>
    <name evidence="1" type="ORF">EVAR_20384_1</name>
</gene>
<dbReference type="Proteomes" id="UP000299102">
    <property type="component" value="Unassembled WGS sequence"/>
</dbReference>
<comment type="caution">
    <text evidence="1">The sequence shown here is derived from an EMBL/GenBank/DDBJ whole genome shotgun (WGS) entry which is preliminary data.</text>
</comment>
<evidence type="ECO:0000313" key="1">
    <source>
        <dbReference type="EMBL" id="GBP18854.1"/>
    </source>
</evidence>
<organism evidence="1 2">
    <name type="scientific">Eumeta variegata</name>
    <name type="common">Bagworm moth</name>
    <name type="synonym">Eumeta japonica</name>
    <dbReference type="NCBI Taxonomy" id="151549"/>
    <lineage>
        <taxon>Eukaryota</taxon>
        <taxon>Metazoa</taxon>
        <taxon>Ecdysozoa</taxon>
        <taxon>Arthropoda</taxon>
        <taxon>Hexapoda</taxon>
        <taxon>Insecta</taxon>
        <taxon>Pterygota</taxon>
        <taxon>Neoptera</taxon>
        <taxon>Endopterygota</taxon>
        <taxon>Lepidoptera</taxon>
        <taxon>Glossata</taxon>
        <taxon>Ditrysia</taxon>
        <taxon>Tineoidea</taxon>
        <taxon>Psychidae</taxon>
        <taxon>Oiketicinae</taxon>
        <taxon>Eumeta</taxon>
    </lineage>
</organism>
<protein>
    <submittedName>
        <fullName evidence="1">Uncharacterized protein</fullName>
    </submittedName>
</protein>
<dbReference type="EMBL" id="BGZK01000102">
    <property type="protein sequence ID" value="GBP18854.1"/>
    <property type="molecule type" value="Genomic_DNA"/>
</dbReference>
<proteinExistence type="predicted"/>
<evidence type="ECO:0000313" key="2">
    <source>
        <dbReference type="Proteomes" id="UP000299102"/>
    </source>
</evidence>
<sequence>MKRRRRCTKQASLSAVSCFYSSLGFSVGCCTRSEQPRKSRKKWIRVELCDGENRSDVSLLRILRSGWPRRYRAVSSANNTSWTPDHVRGMSSMYAEVQKRRAWSLEGNWGDNVSGFERGFMTDLLFDECNVLTVVWWCSMRTLDFYTDRNAFRFLSIINREGAIGFFQEWSGEIPFRLGNFPTNQPDLPVYRLSELQRKLGHPVITRPAGWTIPTRQ</sequence>